<feature type="non-terminal residue" evidence="1">
    <location>
        <position position="1"/>
    </location>
</feature>
<feature type="non-terminal residue" evidence="1">
    <location>
        <position position="69"/>
    </location>
</feature>
<evidence type="ECO:0000313" key="1">
    <source>
        <dbReference type="EMBL" id="KMW68966.1"/>
    </source>
</evidence>
<dbReference type="EMBL" id="GG749538">
    <property type="protein sequence ID" value="KMW68966.1"/>
    <property type="molecule type" value="Genomic_DNA"/>
</dbReference>
<protein>
    <submittedName>
        <fullName evidence="1">Uncharacterized protein</fullName>
    </submittedName>
</protein>
<name>A0A0J9ESA1_AJEDA</name>
<organism evidence="1">
    <name type="scientific">Ajellomyces dermatitidis (strain ATCC 18188 / CBS 674.68)</name>
    <name type="common">Blastomyces dermatitidis</name>
    <dbReference type="NCBI Taxonomy" id="653446"/>
    <lineage>
        <taxon>Eukaryota</taxon>
        <taxon>Fungi</taxon>
        <taxon>Dikarya</taxon>
        <taxon>Ascomycota</taxon>
        <taxon>Pezizomycotina</taxon>
        <taxon>Eurotiomycetes</taxon>
        <taxon>Eurotiomycetidae</taxon>
        <taxon>Onygenales</taxon>
        <taxon>Ajellomycetaceae</taxon>
        <taxon>Blastomyces</taxon>
    </lineage>
</organism>
<dbReference type="Proteomes" id="UP000007802">
    <property type="component" value="Unassembled WGS sequence"/>
</dbReference>
<proteinExistence type="predicted"/>
<reference evidence="1" key="1">
    <citation type="submission" date="2010-03" db="EMBL/GenBank/DDBJ databases">
        <title>Annotation of Blastomyces dermatitidis strain ATCC 18188.</title>
        <authorList>
            <consortium name="The Broad Institute Genome Sequencing Platform"/>
            <consortium name="Broad Institute Genome Sequencing Center for Infectious Disease."/>
            <person name="Cuomo C."/>
            <person name="Klein B."/>
            <person name="Sullivan T."/>
            <person name="Heitman J."/>
            <person name="Young S."/>
            <person name="Zeng Q."/>
            <person name="Gargeya S."/>
            <person name="Alvarado L."/>
            <person name="Berlin A.M."/>
            <person name="Chapman S.B."/>
            <person name="Chen Z."/>
            <person name="Freedman E."/>
            <person name="Gellesch M."/>
            <person name="Goldberg J."/>
            <person name="Griggs A."/>
            <person name="Gujja S."/>
            <person name="Heilman E."/>
            <person name="Heiman D."/>
            <person name="Howarth C."/>
            <person name="Mehta T."/>
            <person name="Neiman D."/>
            <person name="Pearson M."/>
            <person name="Roberts A."/>
            <person name="Saif S."/>
            <person name="Shea T."/>
            <person name="Shenoy N."/>
            <person name="Sisk P."/>
            <person name="Stolte C."/>
            <person name="Sykes S."/>
            <person name="White J."/>
            <person name="Yandava C."/>
            <person name="Haas B."/>
            <person name="Nusbaum C."/>
            <person name="Birren B."/>
        </authorList>
    </citation>
    <scope>NUCLEOTIDE SEQUENCE</scope>
    <source>
        <strain evidence="1">ATCC 18188</strain>
    </source>
</reference>
<sequence>MTEDIQMYTHKYLNYQIVKEFKKELEFVKAVSEIIEKIVMKFLHNKIYINYEISYEILTNNSINLIDEA</sequence>
<dbReference type="AlphaFoldDB" id="A0A0J9ESA1"/>
<gene>
    <name evidence="1" type="ORF">BDDG_13167</name>
</gene>
<accession>A0A0J9ESA1</accession>